<name>A7NN03_ROSCS</name>
<dbReference type="AlphaFoldDB" id="A7NN03"/>
<dbReference type="EMBL" id="CP000804">
    <property type="protein sequence ID" value="ABU58932.1"/>
    <property type="molecule type" value="Genomic_DNA"/>
</dbReference>
<feature type="domain" description="Tyr recombinase" evidence="6">
    <location>
        <begin position="97"/>
        <end position="276"/>
    </location>
</feature>
<gene>
    <name evidence="8" type="ordered locus">Rcas_2866</name>
</gene>
<sequence>MLDRVRQTLRRKHSSYRTEQAYVHWIKRFIFFHNKRHPAEMGAPEIEAFLTRLAVKENVAASTQNQALQSILFLYREVLRQPVEEPIHALRAKKPKRIPTVLTRQEVQQLFAHLSGARLLMVRLLYGSGLRLMECLRLRVKDLDFPYQTITVRDGKGENDRVTVLPTSLVQPLQAHLEQVRQQHEGDLAQGYGAVSLPDALARTYPHAEREWAWQWMFPSPRRSADPRSGAICRHPMDLAMLQRAVRHAARAAGLTKPVTPHTLRHSRYPSPGGRI</sequence>
<evidence type="ECO:0000313" key="9">
    <source>
        <dbReference type="Proteomes" id="UP000000263"/>
    </source>
</evidence>
<dbReference type="InterPro" id="IPR011946">
    <property type="entry name" value="Integrase_integron-type"/>
</dbReference>
<protein>
    <submittedName>
        <fullName evidence="8">Integron integrase</fullName>
    </submittedName>
</protein>
<dbReference type="Pfam" id="PF13495">
    <property type="entry name" value="Phage_int_SAM_4"/>
    <property type="match status" value="1"/>
</dbReference>
<dbReference type="PANTHER" id="PTHR30349:SF64">
    <property type="entry name" value="PROPHAGE INTEGRASE INTD-RELATED"/>
    <property type="match status" value="1"/>
</dbReference>
<reference evidence="8 9" key="1">
    <citation type="submission" date="2007-08" db="EMBL/GenBank/DDBJ databases">
        <title>Complete sequence of Roseiflexus castenholzii DSM 13941.</title>
        <authorList>
            <consortium name="US DOE Joint Genome Institute"/>
            <person name="Copeland A."/>
            <person name="Lucas S."/>
            <person name="Lapidus A."/>
            <person name="Barry K."/>
            <person name="Glavina del Rio T."/>
            <person name="Dalin E."/>
            <person name="Tice H."/>
            <person name="Pitluck S."/>
            <person name="Thompson L.S."/>
            <person name="Brettin T."/>
            <person name="Bruce D."/>
            <person name="Detter J.C."/>
            <person name="Han C."/>
            <person name="Tapia R."/>
            <person name="Schmutz J."/>
            <person name="Larimer F."/>
            <person name="Land M."/>
            <person name="Hauser L."/>
            <person name="Kyrpides N."/>
            <person name="Mikhailova N."/>
            <person name="Bryant D.A."/>
            <person name="Hanada S."/>
            <person name="Tsukatani Y."/>
            <person name="Richardson P."/>
        </authorList>
    </citation>
    <scope>NUCLEOTIDE SEQUENCE [LARGE SCALE GENOMIC DNA]</scope>
    <source>
        <strain evidence="9">DSM 13941 / HLO8</strain>
    </source>
</reference>
<dbReference type="InterPro" id="IPR044068">
    <property type="entry name" value="CB"/>
</dbReference>
<dbReference type="InterPro" id="IPR011010">
    <property type="entry name" value="DNA_brk_join_enz"/>
</dbReference>
<dbReference type="NCBIfam" id="TIGR02249">
    <property type="entry name" value="integrase_gron"/>
    <property type="match status" value="1"/>
</dbReference>
<proteinExistence type="inferred from homology"/>
<dbReference type="InterPro" id="IPR050090">
    <property type="entry name" value="Tyrosine_recombinase_XerCD"/>
</dbReference>
<dbReference type="KEGG" id="rca:Rcas_2866"/>
<dbReference type="GO" id="GO:0006310">
    <property type="term" value="P:DNA recombination"/>
    <property type="evidence" value="ECO:0007669"/>
    <property type="project" value="UniProtKB-KW"/>
</dbReference>
<keyword evidence="3 5" id="KW-0238">DNA-binding</keyword>
<evidence type="ECO:0000256" key="1">
    <source>
        <dbReference type="ARBA" id="ARBA00008857"/>
    </source>
</evidence>
<dbReference type="SUPFAM" id="SSF56349">
    <property type="entry name" value="DNA breaking-rejoining enzymes"/>
    <property type="match status" value="1"/>
</dbReference>
<dbReference type="Gene3D" id="1.10.150.130">
    <property type="match status" value="1"/>
</dbReference>
<dbReference type="PROSITE" id="PS51898">
    <property type="entry name" value="TYR_RECOMBINASE"/>
    <property type="match status" value="1"/>
</dbReference>
<evidence type="ECO:0000259" key="6">
    <source>
        <dbReference type="PROSITE" id="PS51898"/>
    </source>
</evidence>
<evidence type="ECO:0000256" key="4">
    <source>
        <dbReference type="ARBA" id="ARBA00023172"/>
    </source>
</evidence>
<evidence type="ECO:0000256" key="5">
    <source>
        <dbReference type="PROSITE-ProRule" id="PRU01248"/>
    </source>
</evidence>
<organism evidence="8 9">
    <name type="scientific">Roseiflexus castenholzii (strain DSM 13941 / HLO8)</name>
    <dbReference type="NCBI Taxonomy" id="383372"/>
    <lineage>
        <taxon>Bacteria</taxon>
        <taxon>Bacillati</taxon>
        <taxon>Chloroflexota</taxon>
        <taxon>Chloroflexia</taxon>
        <taxon>Chloroflexales</taxon>
        <taxon>Roseiflexineae</taxon>
        <taxon>Roseiflexaceae</taxon>
        <taxon>Roseiflexus</taxon>
    </lineage>
</organism>
<dbReference type="PANTHER" id="PTHR30349">
    <property type="entry name" value="PHAGE INTEGRASE-RELATED"/>
    <property type="match status" value="1"/>
</dbReference>
<keyword evidence="9" id="KW-1185">Reference proteome</keyword>
<dbReference type="Gene3D" id="1.10.443.10">
    <property type="entry name" value="Intergrase catalytic core"/>
    <property type="match status" value="1"/>
</dbReference>
<dbReference type="InterPro" id="IPR013762">
    <property type="entry name" value="Integrase-like_cat_sf"/>
</dbReference>
<dbReference type="eggNOG" id="COG4974">
    <property type="taxonomic scope" value="Bacteria"/>
</dbReference>
<dbReference type="InterPro" id="IPR010998">
    <property type="entry name" value="Integrase_recombinase_N"/>
</dbReference>
<evidence type="ECO:0000256" key="3">
    <source>
        <dbReference type="ARBA" id="ARBA00023125"/>
    </source>
</evidence>
<dbReference type="InterPro" id="IPR002104">
    <property type="entry name" value="Integrase_catalytic"/>
</dbReference>
<dbReference type="Pfam" id="PF00589">
    <property type="entry name" value="Phage_integrase"/>
    <property type="match status" value="1"/>
</dbReference>
<dbReference type="InterPro" id="IPR004107">
    <property type="entry name" value="Integrase_SAM-like_N"/>
</dbReference>
<evidence type="ECO:0000256" key="2">
    <source>
        <dbReference type="ARBA" id="ARBA00022908"/>
    </source>
</evidence>
<dbReference type="GO" id="GO:0015074">
    <property type="term" value="P:DNA integration"/>
    <property type="evidence" value="ECO:0007669"/>
    <property type="project" value="UniProtKB-KW"/>
</dbReference>
<dbReference type="STRING" id="383372.Rcas_2866"/>
<dbReference type="HOGENOM" id="CLU_027562_37_0_0"/>
<keyword evidence="4" id="KW-0233">DNA recombination</keyword>
<dbReference type="PROSITE" id="PS51900">
    <property type="entry name" value="CB"/>
    <property type="match status" value="1"/>
</dbReference>
<accession>A7NN03</accession>
<evidence type="ECO:0000313" key="8">
    <source>
        <dbReference type="EMBL" id="ABU58932.1"/>
    </source>
</evidence>
<dbReference type="GO" id="GO:0003677">
    <property type="term" value="F:DNA binding"/>
    <property type="evidence" value="ECO:0007669"/>
    <property type="project" value="UniProtKB-UniRule"/>
</dbReference>
<feature type="domain" description="Core-binding (CB)" evidence="7">
    <location>
        <begin position="1"/>
        <end position="79"/>
    </location>
</feature>
<keyword evidence="2" id="KW-0229">DNA integration</keyword>
<evidence type="ECO:0000259" key="7">
    <source>
        <dbReference type="PROSITE" id="PS51900"/>
    </source>
</evidence>
<dbReference type="Proteomes" id="UP000000263">
    <property type="component" value="Chromosome"/>
</dbReference>
<comment type="similarity">
    <text evidence="1">Belongs to the 'phage' integrase family.</text>
</comment>